<evidence type="ECO:0000256" key="2">
    <source>
        <dbReference type="ARBA" id="ARBA00023015"/>
    </source>
</evidence>
<keyword evidence="3" id="KW-0238">DNA-binding</keyword>
<name>A0ABX2ETW8_9BURK</name>
<evidence type="ECO:0000259" key="5">
    <source>
        <dbReference type="PROSITE" id="PS50931"/>
    </source>
</evidence>
<dbReference type="PANTHER" id="PTHR30537">
    <property type="entry name" value="HTH-TYPE TRANSCRIPTIONAL REGULATOR"/>
    <property type="match status" value="1"/>
</dbReference>
<dbReference type="EMBL" id="JABRWJ010000019">
    <property type="protein sequence ID" value="NRF72195.1"/>
    <property type="molecule type" value="Genomic_DNA"/>
</dbReference>
<evidence type="ECO:0000313" key="7">
    <source>
        <dbReference type="Proteomes" id="UP000737171"/>
    </source>
</evidence>
<comment type="caution">
    <text evidence="6">The sequence shown here is derived from an EMBL/GenBank/DDBJ whole genome shotgun (WGS) entry which is preliminary data.</text>
</comment>
<dbReference type="InterPro" id="IPR036390">
    <property type="entry name" value="WH_DNA-bd_sf"/>
</dbReference>
<organism evidence="6 7">
    <name type="scientific">Pseudaquabacterium terrae</name>
    <dbReference type="NCBI Taxonomy" id="2732868"/>
    <lineage>
        <taxon>Bacteria</taxon>
        <taxon>Pseudomonadati</taxon>
        <taxon>Pseudomonadota</taxon>
        <taxon>Betaproteobacteria</taxon>
        <taxon>Burkholderiales</taxon>
        <taxon>Sphaerotilaceae</taxon>
        <taxon>Pseudaquabacterium</taxon>
    </lineage>
</organism>
<dbReference type="InterPro" id="IPR005119">
    <property type="entry name" value="LysR_subst-bd"/>
</dbReference>
<reference evidence="6 7" key="1">
    <citation type="submission" date="2020-05" db="EMBL/GenBank/DDBJ databases">
        <title>Aquincola sp. isolate from soil.</title>
        <authorList>
            <person name="Han J."/>
            <person name="Kim D.-U."/>
        </authorList>
    </citation>
    <scope>NUCLEOTIDE SEQUENCE [LARGE SCALE GENOMIC DNA]</scope>
    <source>
        <strain evidence="6 7">S2</strain>
    </source>
</reference>
<dbReference type="Proteomes" id="UP000737171">
    <property type="component" value="Unassembled WGS sequence"/>
</dbReference>
<feature type="domain" description="HTH lysR-type" evidence="5">
    <location>
        <begin position="6"/>
        <end position="63"/>
    </location>
</feature>
<dbReference type="Gene3D" id="1.10.10.10">
    <property type="entry name" value="Winged helix-like DNA-binding domain superfamily/Winged helix DNA-binding domain"/>
    <property type="match status" value="1"/>
</dbReference>
<gene>
    <name evidence="6" type="ORF">HLB44_34945</name>
</gene>
<keyword evidence="2" id="KW-0805">Transcription regulation</keyword>
<comment type="similarity">
    <text evidence="1">Belongs to the LysR transcriptional regulatory family.</text>
</comment>
<dbReference type="PROSITE" id="PS50931">
    <property type="entry name" value="HTH_LYSR"/>
    <property type="match status" value="1"/>
</dbReference>
<keyword evidence="7" id="KW-1185">Reference proteome</keyword>
<dbReference type="SUPFAM" id="SSF46785">
    <property type="entry name" value="Winged helix' DNA-binding domain"/>
    <property type="match status" value="1"/>
</dbReference>
<proteinExistence type="inferred from homology"/>
<dbReference type="Pfam" id="PF00126">
    <property type="entry name" value="HTH_1"/>
    <property type="match status" value="1"/>
</dbReference>
<evidence type="ECO:0000256" key="1">
    <source>
        <dbReference type="ARBA" id="ARBA00009437"/>
    </source>
</evidence>
<dbReference type="Pfam" id="PF03466">
    <property type="entry name" value="LysR_substrate"/>
    <property type="match status" value="1"/>
</dbReference>
<evidence type="ECO:0000256" key="3">
    <source>
        <dbReference type="ARBA" id="ARBA00023125"/>
    </source>
</evidence>
<protein>
    <submittedName>
        <fullName evidence="6">LysR family transcriptional regulator</fullName>
    </submittedName>
</protein>
<dbReference type="InterPro" id="IPR000847">
    <property type="entry name" value="LysR_HTH_N"/>
</dbReference>
<dbReference type="SUPFAM" id="SSF53850">
    <property type="entry name" value="Periplasmic binding protein-like II"/>
    <property type="match status" value="1"/>
</dbReference>
<keyword evidence="4" id="KW-0804">Transcription</keyword>
<accession>A0ABX2ETW8</accession>
<evidence type="ECO:0000313" key="6">
    <source>
        <dbReference type="EMBL" id="NRF72195.1"/>
    </source>
</evidence>
<evidence type="ECO:0000256" key="4">
    <source>
        <dbReference type="ARBA" id="ARBA00023163"/>
    </source>
</evidence>
<dbReference type="PANTHER" id="PTHR30537:SF26">
    <property type="entry name" value="GLYCINE CLEAVAGE SYSTEM TRANSCRIPTIONAL ACTIVATOR"/>
    <property type="match status" value="1"/>
</dbReference>
<dbReference type="InterPro" id="IPR058163">
    <property type="entry name" value="LysR-type_TF_proteobact-type"/>
</dbReference>
<dbReference type="Gene3D" id="3.40.190.10">
    <property type="entry name" value="Periplasmic binding protein-like II"/>
    <property type="match status" value="2"/>
</dbReference>
<sequence>MSRRLPHIDSLIVFEAVARHQNFARAADEVALTQSAVCRQVGRLEDFLGQPLFNRVRRRLVLTDAGVTYAQQVRESLQRLERDTLGVMSLKAAASNLLLAVPPTISTRWLIPRLPDFSLRHPGILVNLSMRLGPFDLADSLFDGAVHFGPSAWPGAINEFLFGEQLLPMCAPSLLGGAKRLAPSDLGRFQLLHQPAREGAWPRWFEQAGVVVATATKGPRYDMSSMLIEAAIAGMGIALVPRIFVLKDLAAGRLIVPCDVTLESEHGFYIVHAESKRPSQAFLSFQQWLLDCAASLNNHSRPAARCKR</sequence>
<dbReference type="PRINTS" id="PR00039">
    <property type="entry name" value="HTHLYSR"/>
</dbReference>
<dbReference type="InterPro" id="IPR036388">
    <property type="entry name" value="WH-like_DNA-bd_sf"/>
</dbReference>